<dbReference type="InterPro" id="IPR012337">
    <property type="entry name" value="RNaseH-like_sf"/>
</dbReference>
<keyword evidence="2" id="KW-0808">Transferase</keyword>
<keyword evidence="3" id="KW-0548">Nucleotidyltransferase</keyword>
<dbReference type="PANTHER" id="PTHR35046">
    <property type="entry name" value="ZINC KNUCKLE (CCHC-TYPE) FAMILY PROTEIN"/>
    <property type="match status" value="1"/>
</dbReference>
<dbReference type="CDD" id="cd01647">
    <property type="entry name" value="RT_LTR"/>
    <property type="match status" value="1"/>
</dbReference>
<reference evidence="9" key="1">
    <citation type="journal article" date="2019" name="Sci. Rep.">
        <title>Draft genome of Tanacetum cinerariifolium, the natural source of mosquito coil.</title>
        <authorList>
            <person name="Yamashiro T."/>
            <person name="Shiraishi A."/>
            <person name="Satake H."/>
            <person name="Nakayama K."/>
        </authorList>
    </citation>
    <scope>NUCLEOTIDE SEQUENCE</scope>
</reference>
<evidence type="ECO:0000256" key="4">
    <source>
        <dbReference type="ARBA" id="ARBA00022722"/>
    </source>
</evidence>
<dbReference type="GO" id="GO:0008233">
    <property type="term" value="F:peptidase activity"/>
    <property type="evidence" value="ECO:0007669"/>
    <property type="project" value="UniProtKB-KW"/>
</dbReference>
<dbReference type="InterPro" id="IPR043128">
    <property type="entry name" value="Rev_trsase/Diguanyl_cyclase"/>
</dbReference>
<keyword evidence="6" id="KW-0378">Hydrolase</keyword>
<dbReference type="GO" id="GO:0004519">
    <property type="term" value="F:endonuclease activity"/>
    <property type="evidence" value="ECO:0007669"/>
    <property type="project" value="UniProtKB-KW"/>
</dbReference>
<evidence type="ECO:0000313" key="9">
    <source>
        <dbReference type="EMBL" id="GEX07545.1"/>
    </source>
</evidence>
<evidence type="ECO:0000259" key="8">
    <source>
        <dbReference type="Pfam" id="PF00078"/>
    </source>
</evidence>
<dbReference type="InterPro" id="IPR000477">
    <property type="entry name" value="RT_dom"/>
</dbReference>
<proteinExistence type="predicted"/>
<evidence type="ECO:0000256" key="5">
    <source>
        <dbReference type="ARBA" id="ARBA00022759"/>
    </source>
</evidence>
<name>A0A699H2L7_TANCI</name>
<evidence type="ECO:0000256" key="2">
    <source>
        <dbReference type="ARBA" id="ARBA00022679"/>
    </source>
</evidence>
<dbReference type="CDD" id="cd00303">
    <property type="entry name" value="retropepsin_like"/>
    <property type="match status" value="1"/>
</dbReference>
<dbReference type="SUPFAM" id="SSF53098">
    <property type="entry name" value="Ribonuclease H-like"/>
    <property type="match status" value="1"/>
</dbReference>
<feature type="non-terminal residue" evidence="9">
    <location>
        <position position="1"/>
    </location>
</feature>
<sequence>AQVISRCRGTKIIIAKAVDSPPEATGMTGVILAMSRLKDFVNGFMNLKSICSIDTKDSMKTHQPTAVEEYENEGSEFEKKSPEISEFEGRLCPDDFLDWLRTVDRIFDLRDTPDHIKVLTLIDEADPLYDTKDEVETEVVYPDRGELLVTRRLLNTVVLDQDDDTMWLRTNIFRTHCTAKGKICTVIIDGGSCENMVSTTMVEKLGLPIQTHPDPYQLTWLKKGNLVKVTHRCLVHFSIGNKYTDELWCEYHVSTLKPERCSTRSRVDIKNRLCGACKGVPTISCLWAVNDQKNPVTAAAPLSMVPLLNEFKDVFPKEIPVGLPVIREIQHCIDFLPGASIPNKPAYRMNPKEFTELHRAVNKITIKYRFPIPQFDDLLDHLHGASAFSKIDLRSGYHQIRMRPGDEWKTAFKTRDGLYEWMVMPFGLSIAPRTGIRMDTTKISAITTWPPPTSLHDVRSFHDLASFYRRFIRGFSTIVSPITECLKSSKFMWNTAAQSAFEQLKHDVTEALVLALPNFEIVFQVECDAFDRDVKFVSHFWRTLWKRLGAKLNFSSSHHPQTDGQTEVEFAYNRSNHSFTGRSPFFIVYGRNPFTPLDLAPMVGDGSVSAEGDERAS</sequence>
<evidence type="ECO:0000256" key="6">
    <source>
        <dbReference type="ARBA" id="ARBA00022801"/>
    </source>
</evidence>
<organism evidence="9">
    <name type="scientific">Tanacetum cinerariifolium</name>
    <name type="common">Dalmatian daisy</name>
    <name type="synonym">Chrysanthemum cinerariifolium</name>
    <dbReference type="NCBI Taxonomy" id="118510"/>
    <lineage>
        <taxon>Eukaryota</taxon>
        <taxon>Viridiplantae</taxon>
        <taxon>Streptophyta</taxon>
        <taxon>Embryophyta</taxon>
        <taxon>Tracheophyta</taxon>
        <taxon>Spermatophyta</taxon>
        <taxon>Magnoliopsida</taxon>
        <taxon>eudicotyledons</taxon>
        <taxon>Gunneridae</taxon>
        <taxon>Pentapetalae</taxon>
        <taxon>asterids</taxon>
        <taxon>campanulids</taxon>
        <taxon>Asterales</taxon>
        <taxon>Asteraceae</taxon>
        <taxon>Asteroideae</taxon>
        <taxon>Anthemideae</taxon>
        <taxon>Anthemidinae</taxon>
        <taxon>Tanacetum</taxon>
    </lineage>
</organism>
<evidence type="ECO:0000256" key="1">
    <source>
        <dbReference type="ARBA" id="ARBA00022670"/>
    </source>
</evidence>
<dbReference type="PANTHER" id="PTHR35046:SF23">
    <property type="entry name" value="NUCLEOTIDYLTRANSFERASE, RIBONUCLEASE H"/>
    <property type="match status" value="1"/>
</dbReference>
<dbReference type="EMBL" id="BKCJ010088205">
    <property type="protein sequence ID" value="GEX07545.1"/>
    <property type="molecule type" value="Genomic_DNA"/>
</dbReference>
<evidence type="ECO:0000256" key="7">
    <source>
        <dbReference type="ARBA" id="ARBA00022918"/>
    </source>
</evidence>
<dbReference type="GO" id="GO:0006508">
    <property type="term" value="P:proteolysis"/>
    <property type="evidence" value="ECO:0007669"/>
    <property type="project" value="UniProtKB-KW"/>
</dbReference>
<dbReference type="GO" id="GO:0003964">
    <property type="term" value="F:RNA-directed DNA polymerase activity"/>
    <property type="evidence" value="ECO:0007669"/>
    <property type="project" value="UniProtKB-KW"/>
</dbReference>
<comment type="caution">
    <text evidence="9">The sequence shown here is derived from an EMBL/GenBank/DDBJ whole genome shotgun (WGS) entry which is preliminary data.</text>
</comment>
<gene>
    <name evidence="9" type="ORF">Tci_279520</name>
</gene>
<keyword evidence="4" id="KW-0540">Nuclease</keyword>
<feature type="domain" description="Reverse transcriptase" evidence="8">
    <location>
        <begin position="346"/>
        <end position="433"/>
    </location>
</feature>
<dbReference type="Gene3D" id="3.30.70.270">
    <property type="match status" value="1"/>
</dbReference>
<dbReference type="InterPro" id="IPR043502">
    <property type="entry name" value="DNA/RNA_pol_sf"/>
</dbReference>
<accession>A0A699H2L7</accession>
<dbReference type="Pfam" id="PF00078">
    <property type="entry name" value="RVT_1"/>
    <property type="match status" value="1"/>
</dbReference>
<dbReference type="SUPFAM" id="SSF56672">
    <property type="entry name" value="DNA/RNA polymerases"/>
    <property type="match status" value="1"/>
</dbReference>
<keyword evidence="1" id="KW-0645">Protease</keyword>
<keyword evidence="5" id="KW-0255">Endonuclease</keyword>
<dbReference type="Gene3D" id="3.10.10.10">
    <property type="entry name" value="HIV Type 1 Reverse Transcriptase, subunit A, domain 1"/>
    <property type="match status" value="1"/>
</dbReference>
<dbReference type="AlphaFoldDB" id="A0A699H2L7"/>
<dbReference type="FunFam" id="3.10.10.10:FF:000007">
    <property type="entry name" value="Retrovirus-related Pol polyprotein from transposon 17.6-like Protein"/>
    <property type="match status" value="1"/>
</dbReference>
<evidence type="ECO:0000256" key="3">
    <source>
        <dbReference type="ARBA" id="ARBA00022695"/>
    </source>
</evidence>
<protein>
    <submittedName>
        <fullName evidence="9">Putative reverse transcriptase domain, zinc finger, CCHC-type, aspartic peptidase domain protein</fullName>
    </submittedName>
</protein>
<dbReference type="FunFam" id="3.30.70.270:FF:000020">
    <property type="entry name" value="Transposon Tf2-6 polyprotein-like Protein"/>
    <property type="match status" value="1"/>
</dbReference>
<keyword evidence="7 9" id="KW-0695">RNA-directed DNA polymerase</keyword>